<evidence type="ECO:0000313" key="2">
    <source>
        <dbReference type="EMBL" id="MBO8445765.1"/>
    </source>
</evidence>
<reference evidence="2" key="1">
    <citation type="submission" date="2020-10" db="EMBL/GenBank/DDBJ databases">
        <authorList>
            <person name="Gilroy R."/>
        </authorList>
    </citation>
    <scope>NUCLEOTIDE SEQUENCE</scope>
    <source>
        <strain evidence="2">D5-748</strain>
    </source>
</reference>
<dbReference type="InterPro" id="IPR005642">
    <property type="entry name" value="LysO"/>
</dbReference>
<proteinExistence type="predicted"/>
<comment type="caution">
    <text evidence="2">The sequence shown here is derived from an EMBL/GenBank/DDBJ whole genome shotgun (WGS) entry which is preliminary data.</text>
</comment>
<dbReference type="Pfam" id="PF03956">
    <property type="entry name" value="Lys_export"/>
    <property type="match status" value="1"/>
</dbReference>
<protein>
    <submittedName>
        <fullName evidence="2">LysO family transporter</fullName>
    </submittedName>
</protein>
<dbReference type="EMBL" id="JADIMO010000111">
    <property type="protein sequence ID" value="MBO8445765.1"/>
    <property type="molecule type" value="Genomic_DNA"/>
</dbReference>
<accession>A0A9D9EF88</accession>
<dbReference type="GO" id="GO:0015661">
    <property type="term" value="F:L-lysine efflux transmembrane transporter activity"/>
    <property type="evidence" value="ECO:0007669"/>
    <property type="project" value="InterPro"/>
</dbReference>
<keyword evidence="1" id="KW-0812">Transmembrane</keyword>
<feature type="transmembrane region" description="Helical" evidence="1">
    <location>
        <begin position="52"/>
        <end position="78"/>
    </location>
</feature>
<organism evidence="2 3">
    <name type="scientific">Candidatus Cryptobacteroides merdavium</name>
    <dbReference type="NCBI Taxonomy" id="2840769"/>
    <lineage>
        <taxon>Bacteria</taxon>
        <taxon>Pseudomonadati</taxon>
        <taxon>Bacteroidota</taxon>
        <taxon>Bacteroidia</taxon>
        <taxon>Bacteroidales</taxon>
        <taxon>Candidatus Cryptobacteroides</taxon>
    </lineage>
</organism>
<reference evidence="2" key="2">
    <citation type="journal article" date="2021" name="PeerJ">
        <title>Extensive microbial diversity within the chicken gut microbiome revealed by metagenomics and culture.</title>
        <authorList>
            <person name="Gilroy R."/>
            <person name="Ravi A."/>
            <person name="Getino M."/>
            <person name="Pursley I."/>
            <person name="Horton D.L."/>
            <person name="Alikhan N.F."/>
            <person name="Baker D."/>
            <person name="Gharbi K."/>
            <person name="Hall N."/>
            <person name="Watson M."/>
            <person name="Adriaenssens E.M."/>
            <person name="Foster-Nyarko E."/>
            <person name="Jarju S."/>
            <person name="Secka A."/>
            <person name="Antonio M."/>
            <person name="Oren A."/>
            <person name="Chaudhuri R.R."/>
            <person name="La Ragione R."/>
            <person name="Hildebrand F."/>
            <person name="Pallen M.J."/>
        </authorList>
    </citation>
    <scope>NUCLEOTIDE SEQUENCE</scope>
    <source>
        <strain evidence="2">D5-748</strain>
    </source>
</reference>
<evidence type="ECO:0000313" key="3">
    <source>
        <dbReference type="Proteomes" id="UP000823619"/>
    </source>
</evidence>
<gene>
    <name evidence="2" type="ORF">IAC23_08790</name>
</gene>
<dbReference type="AlphaFoldDB" id="A0A9D9EF88"/>
<keyword evidence="1" id="KW-0472">Membrane</keyword>
<feature type="transmembrane region" description="Helical" evidence="1">
    <location>
        <begin position="20"/>
        <end position="40"/>
    </location>
</feature>
<keyword evidence="1" id="KW-1133">Transmembrane helix</keyword>
<name>A0A9D9EF88_9BACT</name>
<sequence length="87" mass="9283">MLAGAGLGYQMRNVRLMRKCGTAVSAVIWIMLFSLGLKIGADKELIGNLSGIGLQAFVLAVFGVAGSVIAATIVYKVFFKERQTDSE</sequence>
<evidence type="ECO:0000256" key="1">
    <source>
        <dbReference type="SAM" id="Phobius"/>
    </source>
</evidence>
<dbReference type="Proteomes" id="UP000823619">
    <property type="component" value="Unassembled WGS sequence"/>
</dbReference>